<dbReference type="EMBL" id="LXQE01000004">
    <property type="protein sequence ID" value="RCJ42619.1"/>
    <property type="molecule type" value="Genomic_DNA"/>
</dbReference>
<dbReference type="AlphaFoldDB" id="A0A367S2Z9"/>
<sequence>MLIKRWKELLLAVAILPLFIQPVSAHIIWFDYENGEYNLLFGHPEDGPEPYQTSKFKQATAYDYNRQILPFDINQKKEGLSLTSNGEIAALTGFFDNGYYAKLGDEYRSISEPEIGQYQDVSHYLKYTKALFDWSDTLAQPFNLPLEIIALQNPLAVKPGENLKVQVLYQGKQIPDVTVEYLGKKLTGDQDGTYSVPIGDQGLQQIEASYTVASATSPSISYETGFTAQKTSVPDPSALLGLSVVGLLGLYKKRFFA</sequence>
<name>A0A367S2Z9_NOSPU</name>
<reference evidence="1 2" key="1">
    <citation type="submission" date="2016-04" db="EMBL/GenBank/DDBJ databases">
        <authorList>
            <person name="Evans L.H."/>
            <person name="Alamgir A."/>
            <person name="Owens N."/>
            <person name="Weber N.D."/>
            <person name="Virtaneva K."/>
            <person name="Barbian K."/>
            <person name="Babar A."/>
            <person name="Rosenke K."/>
        </authorList>
    </citation>
    <scope>NUCLEOTIDE SEQUENCE [LARGE SCALE GENOMIC DNA]</scope>
    <source>
        <strain evidence="1">NIES-2108</strain>
    </source>
</reference>
<dbReference type="Pfam" id="PF10670">
    <property type="entry name" value="DUF4198"/>
    <property type="match status" value="1"/>
</dbReference>
<evidence type="ECO:0008006" key="3">
    <source>
        <dbReference type="Google" id="ProtNLM"/>
    </source>
</evidence>
<accession>A0A367S2Z9</accession>
<protein>
    <recommendedName>
        <fullName evidence="3">Nickel transport complex protein, NikM subunit, transmembrane</fullName>
    </recommendedName>
</protein>
<dbReference type="InterPro" id="IPR019613">
    <property type="entry name" value="DUF4198"/>
</dbReference>
<comment type="caution">
    <text evidence="1">The sequence shown here is derived from an EMBL/GenBank/DDBJ whole genome shotgun (WGS) entry which is preliminary data.</text>
</comment>
<evidence type="ECO:0000313" key="2">
    <source>
        <dbReference type="Proteomes" id="UP000252085"/>
    </source>
</evidence>
<evidence type="ECO:0000313" key="1">
    <source>
        <dbReference type="EMBL" id="RCJ42619.1"/>
    </source>
</evidence>
<proteinExistence type="predicted"/>
<gene>
    <name evidence="1" type="ORF">A6769_36970</name>
</gene>
<dbReference type="Proteomes" id="UP000252085">
    <property type="component" value="Unassembled WGS sequence"/>
</dbReference>
<organism evidence="1 2">
    <name type="scientific">Nostoc punctiforme NIES-2108</name>
    <dbReference type="NCBI Taxonomy" id="1356359"/>
    <lineage>
        <taxon>Bacteria</taxon>
        <taxon>Bacillati</taxon>
        <taxon>Cyanobacteriota</taxon>
        <taxon>Cyanophyceae</taxon>
        <taxon>Nostocales</taxon>
        <taxon>Nostocaceae</taxon>
        <taxon>Nostoc</taxon>
    </lineage>
</organism>